<comment type="subunit">
    <text evidence="8">Homodimer. Polymerizes to form a dynamic ring structure in a strictly GTP-dependent manner. Interacts directly with several other division proteins.</text>
</comment>
<comment type="caution">
    <text evidence="13">The sequence shown here is derived from an EMBL/GenBank/DDBJ whole genome shotgun (WGS) entry which is preliminary data.</text>
</comment>
<dbReference type="OrthoDB" id="9813375at2"/>
<keyword evidence="14" id="KW-1185">Reference proteome</keyword>
<comment type="function">
    <text evidence="8 10">Essential cell division protein that forms a contractile ring structure (Z ring) at the future cell division site. The regulation of the ring assembly controls the timing and the location of cell division. One of the functions of the FtsZ ring is to recruit other cell division proteins to the septum to produce a new cell wall between the dividing cells. Binds GTP and shows GTPase activity.</text>
</comment>
<feature type="binding site" evidence="8">
    <location>
        <position position="187"/>
    </location>
    <ligand>
        <name>GTP</name>
        <dbReference type="ChEBI" id="CHEBI:37565"/>
    </ligand>
</feature>
<dbReference type="CDD" id="cd02201">
    <property type="entry name" value="FtsZ_type1"/>
    <property type="match status" value="1"/>
</dbReference>
<dbReference type="GO" id="GO:0003924">
    <property type="term" value="F:GTPase activity"/>
    <property type="evidence" value="ECO:0007669"/>
    <property type="project" value="UniProtKB-UniRule"/>
</dbReference>
<dbReference type="Pfam" id="PF00091">
    <property type="entry name" value="Tubulin"/>
    <property type="match status" value="1"/>
</dbReference>
<dbReference type="PROSITE" id="PS01134">
    <property type="entry name" value="FTSZ_1"/>
    <property type="match status" value="1"/>
</dbReference>
<feature type="domain" description="Tubulin/FtsZ 2-layer sandwich" evidence="12">
    <location>
        <begin position="207"/>
        <end position="324"/>
    </location>
</feature>
<dbReference type="Gene3D" id="3.40.50.1440">
    <property type="entry name" value="Tubulin/FtsZ, GTPase domain"/>
    <property type="match status" value="1"/>
</dbReference>
<comment type="similarity">
    <text evidence="1 8 10">Belongs to the FtsZ family.</text>
</comment>
<dbReference type="AlphaFoldDB" id="A0A2C6L340"/>
<dbReference type="GO" id="GO:0000917">
    <property type="term" value="P:division septum assembly"/>
    <property type="evidence" value="ECO:0007669"/>
    <property type="project" value="UniProtKB-KW"/>
</dbReference>
<dbReference type="InterPro" id="IPR003008">
    <property type="entry name" value="Tubulin_FtsZ_GTPase"/>
</dbReference>
<keyword evidence="6 8" id="KW-0717">Septation</keyword>
<dbReference type="HAMAP" id="MF_00909">
    <property type="entry name" value="FtsZ"/>
    <property type="match status" value="1"/>
</dbReference>
<dbReference type="InterPro" id="IPR045061">
    <property type="entry name" value="FtsZ/CetZ"/>
</dbReference>
<feature type="binding site" evidence="8">
    <location>
        <position position="139"/>
    </location>
    <ligand>
        <name>GTP</name>
        <dbReference type="ChEBI" id="CHEBI:37565"/>
    </ligand>
</feature>
<dbReference type="Gene3D" id="3.30.1330.20">
    <property type="entry name" value="Tubulin/FtsZ, C-terminal domain"/>
    <property type="match status" value="1"/>
</dbReference>
<name>A0A2C6L340_9FIRM</name>
<evidence type="ECO:0000256" key="5">
    <source>
        <dbReference type="ARBA" id="ARBA00023134"/>
    </source>
</evidence>
<comment type="subcellular location">
    <subcellularLocation>
        <location evidence="8">Cytoplasm</location>
    </subcellularLocation>
    <text evidence="8">Assembles at midcell at the inner surface of the cytoplasmic membrane.</text>
</comment>
<proteinExistence type="inferred from homology"/>
<dbReference type="NCBIfam" id="TIGR00065">
    <property type="entry name" value="ftsZ"/>
    <property type="match status" value="1"/>
</dbReference>
<evidence type="ECO:0000256" key="7">
    <source>
        <dbReference type="ARBA" id="ARBA00023306"/>
    </source>
</evidence>
<reference evidence="13 14" key="1">
    <citation type="submission" date="2013-09" db="EMBL/GenBank/DDBJ databases">
        <title>Biodegradation of hydrocarbons in the deep terrestrial subsurface : characterization of a microbial consortium composed of two Desulfotomaculum species originating from a deep geological formation.</title>
        <authorList>
            <person name="Aullo T."/>
            <person name="Berlendis S."/>
            <person name="Lascourreges J.-F."/>
            <person name="Dessort D."/>
            <person name="Saint-Laurent S."/>
            <person name="Schraauwers B."/>
            <person name="Mas J."/>
            <person name="Magot M."/>
            <person name="Ranchou-Peyruse A."/>
        </authorList>
    </citation>
    <scope>NUCLEOTIDE SEQUENCE [LARGE SCALE GENOMIC DNA]</scope>
    <source>
        <strain evidence="13 14">Bs107</strain>
    </source>
</reference>
<feature type="binding site" evidence="8">
    <location>
        <position position="143"/>
    </location>
    <ligand>
        <name>GTP</name>
        <dbReference type="ChEBI" id="CHEBI:37565"/>
    </ligand>
</feature>
<evidence type="ECO:0000256" key="3">
    <source>
        <dbReference type="ARBA" id="ARBA00022618"/>
    </source>
</evidence>
<protein>
    <recommendedName>
        <fullName evidence="8 9">Cell division protein FtsZ</fullName>
    </recommendedName>
</protein>
<evidence type="ECO:0000256" key="4">
    <source>
        <dbReference type="ARBA" id="ARBA00022741"/>
    </source>
</evidence>
<dbReference type="SMART" id="SM00865">
    <property type="entry name" value="Tubulin_C"/>
    <property type="match status" value="1"/>
</dbReference>
<dbReference type="InterPro" id="IPR024757">
    <property type="entry name" value="FtsZ_C"/>
</dbReference>
<dbReference type="RefSeq" id="WP_099082676.1">
    <property type="nucleotide sequence ID" value="NZ_AWQQ01000042.1"/>
</dbReference>
<dbReference type="InterPro" id="IPR000158">
    <property type="entry name" value="Cell_div_FtsZ"/>
</dbReference>
<keyword evidence="2 8" id="KW-0963">Cytoplasm</keyword>
<evidence type="ECO:0000256" key="8">
    <source>
        <dbReference type="HAMAP-Rule" id="MF_00909"/>
    </source>
</evidence>
<organism evidence="13 14">
    <name type="scientific">Desulforamulus profundi</name>
    <dbReference type="NCBI Taxonomy" id="1383067"/>
    <lineage>
        <taxon>Bacteria</taxon>
        <taxon>Bacillati</taxon>
        <taxon>Bacillota</taxon>
        <taxon>Clostridia</taxon>
        <taxon>Eubacteriales</taxon>
        <taxon>Peptococcaceae</taxon>
        <taxon>Desulforamulus</taxon>
    </lineage>
</organism>
<evidence type="ECO:0000259" key="11">
    <source>
        <dbReference type="SMART" id="SM00864"/>
    </source>
</evidence>
<evidence type="ECO:0000313" key="14">
    <source>
        <dbReference type="Proteomes" id="UP000222564"/>
    </source>
</evidence>
<dbReference type="Proteomes" id="UP000222564">
    <property type="component" value="Unassembled WGS sequence"/>
</dbReference>
<keyword evidence="7 8" id="KW-0131">Cell cycle</keyword>
<dbReference type="PANTHER" id="PTHR30314:SF3">
    <property type="entry name" value="MITOCHONDRIAL DIVISION PROTEIN FSZA"/>
    <property type="match status" value="1"/>
</dbReference>
<dbReference type="InterPro" id="IPR008280">
    <property type="entry name" value="Tub_FtsZ_C"/>
</dbReference>
<dbReference type="GO" id="GO:0005737">
    <property type="term" value="C:cytoplasm"/>
    <property type="evidence" value="ECO:0007669"/>
    <property type="project" value="UniProtKB-SubCell"/>
</dbReference>
<dbReference type="SUPFAM" id="SSF55307">
    <property type="entry name" value="Tubulin C-terminal domain-like"/>
    <property type="match status" value="1"/>
</dbReference>
<dbReference type="SUPFAM" id="SSF52490">
    <property type="entry name" value="Tubulin nucleotide-binding domain-like"/>
    <property type="match status" value="1"/>
</dbReference>
<dbReference type="GO" id="GO:0043093">
    <property type="term" value="P:FtsZ-dependent cytokinesis"/>
    <property type="evidence" value="ECO:0007669"/>
    <property type="project" value="UniProtKB-UniRule"/>
</dbReference>
<dbReference type="GO" id="GO:0032153">
    <property type="term" value="C:cell division site"/>
    <property type="evidence" value="ECO:0007669"/>
    <property type="project" value="UniProtKB-UniRule"/>
</dbReference>
<feature type="binding site" evidence="8">
    <location>
        <begin position="108"/>
        <end position="110"/>
    </location>
    <ligand>
        <name>GTP</name>
        <dbReference type="ChEBI" id="CHEBI:37565"/>
    </ligand>
</feature>
<dbReference type="Pfam" id="PF12327">
    <property type="entry name" value="FtsZ_C"/>
    <property type="match status" value="1"/>
</dbReference>
<dbReference type="FunFam" id="3.40.50.1440:FF:000023">
    <property type="entry name" value="Cell division protein FtsZ"/>
    <property type="match status" value="1"/>
</dbReference>
<evidence type="ECO:0000256" key="6">
    <source>
        <dbReference type="ARBA" id="ARBA00023210"/>
    </source>
</evidence>
<evidence type="ECO:0000256" key="2">
    <source>
        <dbReference type="ARBA" id="ARBA00022490"/>
    </source>
</evidence>
<keyword evidence="5 8" id="KW-0342">GTP-binding</keyword>
<evidence type="ECO:0000256" key="1">
    <source>
        <dbReference type="ARBA" id="ARBA00009690"/>
    </source>
</evidence>
<dbReference type="PROSITE" id="PS01135">
    <property type="entry name" value="FTSZ_2"/>
    <property type="match status" value="1"/>
</dbReference>
<keyword evidence="3 8" id="KW-0132">Cell division</keyword>
<feature type="domain" description="Tubulin/FtsZ GTPase" evidence="11">
    <location>
        <begin position="13"/>
        <end position="205"/>
    </location>
</feature>
<keyword evidence="4 8" id="KW-0547">Nucleotide-binding</keyword>
<dbReference type="InterPro" id="IPR018316">
    <property type="entry name" value="Tubulin/FtsZ_2-layer-sand-dom"/>
</dbReference>
<evidence type="ECO:0000256" key="9">
    <source>
        <dbReference type="NCBIfam" id="TIGR00065"/>
    </source>
</evidence>
<feature type="binding site" evidence="8">
    <location>
        <begin position="21"/>
        <end position="25"/>
    </location>
    <ligand>
        <name>GTP</name>
        <dbReference type="ChEBI" id="CHEBI:37565"/>
    </ligand>
</feature>
<evidence type="ECO:0000313" key="13">
    <source>
        <dbReference type="EMBL" id="PHJ38811.1"/>
    </source>
</evidence>
<dbReference type="GO" id="GO:0005525">
    <property type="term" value="F:GTP binding"/>
    <property type="evidence" value="ECO:0007669"/>
    <property type="project" value="UniProtKB-UniRule"/>
</dbReference>
<evidence type="ECO:0000259" key="12">
    <source>
        <dbReference type="SMART" id="SM00865"/>
    </source>
</evidence>
<accession>A0A2C6L340</accession>
<dbReference type="GO" id="GO:0051258">
    <property type="term" value="P:protein polymerization"/>
    <property type="evidence" value="ECO:0007669"/>
    <property type="project" value="UniProtKB-UniRule"/>
</dbReference>
<dbReference type="SMART" id="SM00864">
    <property type="entry name" value="Tubulin"/>
    <property type="match status" value="1"/>
</dbReference>
<dbReference type="InterPro" id="IPR036525">
    <property type="entry name" value="Tubulin/FtsZ_GTPase_sf"/>
</dbReference>
<sequence length="350" mass="37019">MLDFELDLDHFANIKVIGVGGGGNNAVNRMISAGLKGVEFVAVNTDAQSLFLSHSNHKIQIGTKLTKGLGAGANPEIGCKAAEESRDEIMQALKGADMVFVTAGMGGGTGTGAAPVVAEIAKEIGALTVGVVTKPFTFEGRKRLTQAEQGIENLKSKVDTLITIPNDRLLQVIDKHTSIVEAFRIADDVLRQGVQGISDLIAVPGLINLDFADVKTIMKDTGSALMGIGSSTGENRATEAARAAISSPLLETSIEGARGVLLNITGGSSLGLFEVNEAAEIIAQAADPEANIIFGAVIDERMNEEVRVTVIATGFDQYVPARKEKKKPEMEIKPFASHDDLDIPAFLRRR</sequence>
<dbReference type="EMBL" id="AWQQ01000042">
    <property type="protein sequence ID" value="PHJ38811.1"/>
    <property type="molecule type" value="Genomic_DNA"/>
</dbReference>
<evidence type="ECO:0000256" key="10">
    <source>
        <dbReference type="RuleBase" id="RU000631"/>
    </source>
</evidence>
<dbReference type="InterPro" id="IPR020805">
    <property type="entry name" value="Cell_div_FtsZ_CS"/>
</dbReference>
<gene>
    <name evidence="8" type="primary">ftsZ</name>
    <name evidence="13" type="ORF">P378_07440</name>
</gene>
<dbReference type="PRINTS" id="PR00423">
    <property type="entry name" value="CELLDVISFTSZ"/>
</dbReference>
<dbReference type="PANTHER" id="PTHR30314">
    <property type="entry name" value="CELL DIVISION PROTEIN FTSZ-RELATED"/>
    <property type="match status" value="1"/>
</dbReference>
<dbReference type="InterPro" id="IPR037103">
    <property type="entry name" value="Tubulin/FtsZ-like_C"/>
</dbReference>